<organism evidence="3 4">
    <name type="scientific">Pyrocoelia pectoralis</name>
    <dbReference type="NCBI Taxonomy" id="417401"/>
    <lineage>
        <taxon>Eukaryota</taxon>
        <taxon>Metazoa</taxon>
        <taxon>Ecdysozoa</taxon>
        <taxon>Arthropoda</taxon>
        <taxon>Hexapoda</taxon>
        <taxon>Insecta</taxon>
        <taxon>Pterygota</taxon>
        <taxon>Neoptera</taxon>
        <taxon>Endopterygota</taxon>
        <taxon>Coleoptera</taxon>
        <taxon>Polyphaga</taxon>
        <taxon>Elateriformia</taxon>
        <taxon>Elateroidea</taxon>
        <taxon>Lampyridae</taxon>
        <taxon>Lampyrinae</taxon>
        <taxon>Pyrocoelia</taxon>
    </lineage>
</organism>
<protein>
    <recommendedName>
        <fullName evidence="2">DUF4806 domain-containing protein</fullName>
    </recommendedName>
</protein>
<dbReference type="PANTHER" id="PTHR34153:SF2">
    <property type="entry name" value="SI:CH211-262H13.3-RELATED"/>
    <property type="match status" value="1"/>
</dbReference>
<name>A0AAN7ZPG2_9COLE</name>
<accession>A0AAN7ZPG2</accession>
<comment type="caution">
    <text evidence="3">The sequence shown here is derived from an EMBL/GenBank/DDBJ whole genome shotgun (WGS) entry which is preliminary data.</text>
</comment>
<reference evidence="3 4" key="1">
    <citation type="journal article" date="2024" name="Insects">
        <title>An Improved Chromosome-Level Genome Assembly of the Firefly Pyrocoelia pectoralis.</title>
        <authorList>
            <person name="Fu X."/>
            <person name="Meyer-Rochow V.B."/>
            <person name="Ballantyne L."/>
            <person name="Zhu X."/>
        </authorList>
    </citation>
    <scope>NUCLEOTIDE SEQUENCE [LARGE SCALE GENOMIC DNA]</scope>
    <source>
        <strain evidence="3">XCY_ONT2</strain>
    </source>
</reference>
<sequence>MMISRYCNMEKEEDLMQAMPYAVVRFIDEDNQSDDVVSEIPSKWLFQNNTLCYWPVAKNVSTYISKAVEPNKDTWTVNKVAVEFFCKSLHTARKKAEDSKYSSSEEYVTAAIKRKPKKKTFSEEWDSDGDSDNSIRNKRKKNAVSPPPTFSYDLNNMPIIFEEVESSVIPVAEVTHSTIESLPKGVVNSATSVQNSTPVSVDCCHSLSHGSTSSPAPSLGSSFTLNDSQTINKIWNAVSEMKAQMVELHDKVLYRTNYDSGLDLDVAVLKQYLPVASLEALENFEEFLHSEENVKLFKKFVNGIGGSGPKENVHRIFKQVYSDEMAVNCSWLGQRKNYRMCEKKSIICIKGVILNTYKMRENEFENICSEWFRHARQRLNRNNKKNKDKENTKKPKTVLWHTPTEKTVV</sequence>
<feature type="region of interest" description="Disordered" evidence="1">
    <location>
        <begin position="119"/>
        <end position="149"/>
    </location>
</feature>
<dbReference type="Pfam" id="PF16064">
    <property type="entry name" value="DUF4806"/>
    <property type="match status" value="1"/>
</dbReference>
<evidence type="ECO:0000259" key="2">
    <source>
        <dbReference type="Pfam" id="PF16064"/>
    </source>
</evidence>
<evidence type="ECO:0000256" key="1">
    <source>
        <dbReference type="SAM" id="MobiDB-lite"/>
    </source>
</evidence>
<dbReference type="EMBL" id="JAVRBK010000002">
    <property type="protein sequence ID" value="KAK5649082.1"/>
    <property type="molecule type" value="Genomic_DNA"/>
</dbReference>
<dbReference type="Proteomes" id="UP001329430">
    <property type="component" value="Chromosome 2"/>
</dbReference>
<keyword evidence="4" id="KW-1185">Reference proteome</keyword>
<dbReference type="AlphaFoldDB" id="A0AAN7ZPG2"/>
<dbReference type="InterPro" id="IPR032071">
    <property type="entry name" value="DUF4806"/>
</dbReference>
<feature type="domain" description="DUF4806" evidence="2">
    <location>
        <begin position="271"/>
        <end position="345"/>
    </location>
</feature>
<evidence type="ECO:0000313" key="4">
    <source>
        <dbReference type="Proteomes" id="UP001329430"/>
    </source>
</evidence>
<evidence type="ECO:0000313" key="3">
    <source>
        <dbReference type="EMBL" id="KAK5649082.1"/>
    </source>
</evidence>
<proteinExistence type="predicted"/>
<dbReference type="PANTHER" id="PTHR34153">
    <property type="entry name" value="SI:CH211-262H13.3-RELATED-RELATED"/>
    <property type="match status" value="1"/>
</dbReference>
<gene>
    <name evidence="3" type="ORF">RI129_003974</name>
</gene>